<evidence type="ECO:0000313" key="2">
    <source>
        <dbReference type="EMBL" id="VAX20994.1"/>
    </source>
</evidence>
<evidence type="ECO:0000259" key="1">
    <source>
        <dbReference type="Pfam" id="PF03781"/>
    </source>
</evidence>
<dbReference type="InterPro" id="IPR042095">
    <property type="entry name" value="SUMF_sf"/>
</dbReference>
<dbReference type="PANTHER" id="PTHR23150:SF19">
    <property type="entry name" value="FORMYLGLYCINE-GENERATING ENZYME"/>
    <property type="match status" value="1"/>
</dbReference>
<dbReference type="AlphaFoldDB" id="A0A3B1CAH8"/>
<dbReference type="InterPro" id="IPR016187">
    <property type="entry name" value="CTDL_fold"/>
</dbReference>
<dbReference type="Gene3D" id="3.90.1580.10">
    <property type="entry name" value="paralog of FGE (formylglycine-generating enzyme)"/>
    <property type="match status" value="1"/>
</dbReference>
<dbReference type="EMBL" id="UOGD01000183">
    <property type="protein sequence ID" value="VAX20994.1"/>
    <property type="molecule type" value="Genomic_DNA"/>
</dbReference>
<dbReference type="Pfam" id="PF03781">
    <property type="entry name" value="FGE-sulfatase"/>
    <property type="match status" value="1"/>
</dbReference>
<dbReference type="GO" id="GO:0120147">
    <property type="term" value="F:formylglycine-generating oxidase activity"/>
    <property type="evidence" value="ECO:0007669"/>
    <property type="project" value="TreeGrafter"/>
</dbReference>
<gene>
    <name evidence="2" type="ORF">MNBD_IGNAVI01-1626</name>
</gene>
<sequence length="124" mass="14189">FRYVIYEQNSRNKTGLPEQVKENPFGLKNMLGNVWEFCSDLYSDKIYEVYSKKPVVLDPSGPSSGNEHVIKGGSFKSDASDVRIAIRKPTQHDAWLLTDPQIPKSIWWYSDCNDVGFRVVCEVN</sequence>
<feature type="domain" description="Sulfatase-modifying factor enzyme-like" evidence="1">
    <location>
        <begin position="14"/>
        <end position="90"/>
    </location>
</feature>
<protein>
    <recommendedName>
        <fullName evidence="1">Sulfatase-modifying factor enzyme-like domain-containing protein</fullName>
    </recommendedName>
</protein>
<dbReference type="InterPro" id="IPR005532">
    <property type="entry name" value="SUMF_dom"/>
</dbReference>
<reference evidence="2" key="1">
    <citation type="submission" date="2018-06" db="EMBL/GenBank/DDBJ databases">
        <authorList>
            <person name="Zhirakovskaya E."/>
        </authorList>
    </citation>
    <scope>NUCLEOTIDE SEQUENCE</scope>
</reference>
<dbReference type="PANTHER" id="PTHR23150">
    <property type="entry name" value="SULFATASE MODIFYING FACTOR 1, 2"/>
    <property type="match status" value="1"/>
</dbReference>
<organism evidence="2">
    <name type="scientific">hydrothermal vent metagenome</name>
    <dbReference type="NCBI Taxonomy" id="652676"/>
    <lineage>
        <taxon>unclassified sequences</taxon>
        <taxon>metagenomes</taxon>
        <taxon>ecological metagenomes</taxon>
    </lineage>
</organism>
<proteinExistence type="predicted"/>
<dbReference type="SUPFAM" id="SSF56436">
    <property type="entry name" value="C-type lectin-like"/>
    <property type="match status" value="1"/>
</dbReference>
<name>A0A3B1CAH8_9ZZZZ</name>
<accession>A0A3B1CAH8</accession>
<feature type="non-terminal residue" evidence="2">
    <location>
        <position position="1"/>
    </location>
</feature>
<dbReference type="InterPro" id="IPR051043">
    <property type="entry name" value="Sulfatase_Mod_Factor_Kinase"/>
</dbReference>